<gene>
    <name evidence="2" type="ORF">CEXT_133361</name>
</gene>
<dbReference type="Proteomes" id="UP001054945">
    <property type="component" value="Unassembled WGS sequence"/>
</dbReference>
<protein>
    <submittedName>
        <fullName evidence="2">Uncharacterized protein</fullName>
    </submittedName>
</protein>
<sequence length="440" mass="50685">MEVPVFPPFYALLHIRFFGNSAGILNEVQSKQQKSGRMVLKAKSPDFPVNGLPDRQTGATQVAQSGTNPLYFQGPPQFKTITRLNQRRELFGVGVLFLAVILLKAVVLLGIEKCNQWKRLRLVSCTRDSEFYYIQSKKIAFSVPYHGSSRLGPLSMHFCIFAPLVIQMLGILNEGQSKQQKSGRTGLKGKSPDFPVNGLPDRQTSATQVAQSGTNPLYFQGPPQFKTITWVEPKTRECCSKRWSKKEMNKKKVERTKGLFDVGVLFSLSFYSRLSFFLVSKKCNQWKRLRLVSCTRDRDENLEWSSALRFPPTGIQATKQMVTQIAEARRYKWSRKSEKRYTEKDAPTKWITFIPKKDPPFDFNNIHWENLALSLLQFVNSKYSNVSEKKKKEGKNSSKAVYREKDAPTKWIPCTKRKTPFRWERRAAWTKIPDRVRTCT</sequence>
<name>A0AAV4YC92_CAEEX</name>
<dbReference type="AlphaFoldDB" id="A0AAV4YC92"/>
<reference evidence="2 3" key="1">
    <citation type="submission" date="2021-06" db="EMBL/GenBank/DDBJ databases">
        <title>Caerostris extrusa draft genome.</title>
        <authorList>
            <person name="Kono N."/>
            <person name="Arakawa K."/>
        </authorList>
    </citation>
    <scope>NUCLEOTIDE SEQUENCE [LARGE SCALE GENOMIC DNA]</scope>
</reference>
<feature type="transmembrane region" description="Helical" evidence="1">
    <location>
        <begin position="258"/>
        <end position="279"/>
    </location>
</feature>
<dbReference type="EMBL" id="BPLR01019115">
    <property type="protein sequence ID" value="GIZ04628.1"/>
    <property type="molecule type" value="Genomic_DNA"/>
</dbReference>
<organism evidence="2 3">
    <name type="scientific">Caerostris extrusa</name>
    <name type="common">Bark spider</name>
    <name type="synonym">Caerostris bankana</name>
    <dbReference type="NCBI Taxonomy" id="172846"/>
    <lineage>
        <taxon>Eukaryota</taxon>
        <taxon>Metazoa</taxon>
        <taxon>Ecdysozoa</taxon>
        <taxon>Arthropoda</taxon>
        <taxon>Chelicerata</taxon>
        <taxon>Arachnida</taxon>
        <taxon>Araneae</taxon>
        <taxon>Araneomorphae</taxon>
        <taxon>Entelegynae</taxon>
        <taxon>Araneoidea</taxon>
        <taxon>Araneidae</taxon>
        <taxon>Caerostris</taxon>
    </lineage>
</organism>
<keyword evidence="1" id="KW-0472">Membrane</keyword>
<comment type="caution">
    <text evidence="2">The sequence shown here is derived from an EMBL/GenBank/DDBJ whole genome shotgun (WGS) entry which is preliminary data.</text>
</comment>
<feature type="transmembrane region" description="Helical" evidence="1">
    <location>
        <begin position="90"/>
        <end position="111"/>
    </location>
</feature>
<evidence type="ECO:0000256" key="1">
    <source>
        <dbReference type="SAM" id="Phobius"/>
    </source>
</evidence>
<evidence type="ECO:0000313" key="3">
    <source>
        <dbReference type="Proteomes" id="UP001054945"/>
    </source>
</evidence>
<accession>A0AAV4YC92</accession>
<keyword evidence="1" id="KW-0812">Transmembrane</keyword>
<evidence type="ECO:0000313" key="2">
    <source>
        <dbReference type="EMBL" id="GIZ04628.1"/>
    </source>
</evidence>
<keyword evidence="3" id="KW-1185">Reference proteome</keyword>
<proteinExistence type="predicted"/>
<keyword evidence="1" id="KW-1133">Transmembrane helix</keyword>